<name>A0ABP7AWU6_9PSEU</name>
<dbReference type="Proteomes" id="UP001500711">
    <property type="component" value="Unassembled WGS sequence"/>
</dbReference>
<protein>
    <recommendedName>
        <fullName evidence="3">Secreted protein</fullName>
    </recommendedName>
</protein>
<evidence type="ECO:0000313" key="1">
    <source>
        <dbReference type="EMBL" id="GAA3642551.1"/>
    </source>
</evidence>
<sequence>MLACDFFHVDCAITLKQIYVFFVMEVATRHVHVTTTHPDGPWTTQQARNLLMDLTTEPTTSGSSSATGDLRGARCAARGAVIVFCIRPSLASRRSFHRRASCRSI</sequence>
<dbReference type="EMBL" id="BAABBE010000008">
    <property type="protein sequence ID" value="GAA3642551.1"/>
    <property type="molecule type" value="Genomic_DNA"/>
</dbReference>
<dbReference type="RefSeq" id="WP_346130660.1">
    <property type="nucleotide sequence ID" value="NZ_BAABBE010000008.1"/>
</dbReference>
<proteinExistence type="predicted"/>
<accession>A0ABP7AWU6</accession>
<gene>
    <name evidence="1" type="ORF">GCM10022267_31440</name>
</gene>
<reference evidence="2" key="1">
    <citation type="journal article" date="2019" name="Int. J. Syst. Evol. Microbiol.">
        <title>The Global Catalogue of Microorganisms (GCM) 10K type strain sequencing project: providing services to taxonomists for standard genome sequencing and annotation.</title>
        <authorList>
            <consortium name="The Broad Institute Genomics Platform"/>
            <consortium name="The Broad Institute Genome Sequencing Center for Infectious Disease"/>
            <person name="Wu L."/>
            <person name="Ma J."/>
        </authorList>
    </citation>
    <scope>NUCLEOTIDE SEQUENCE [LARGE SCALE GENOMIC DNA]</scope>
    <source>
        <strain evidence="2">JCM 17494</strain>
    </source>
</reference>
<evidence type="ECO:0000313" key="2">
    <source>
        <dbReference type="Proteomes" id="UP001500711"/>
    </source>
</evidence>
<keyword evidence="2" id="KW-1185">Reference proteome</keyword>
<organism evidence="1 2">
    <name type="scientific">Lentzea roselyniae</name>
    <dbReference type="NCBI Taxonomy" id="531940"/>
    <lineage>
        <taxon>Bacteria</taxon>
        <taxon>Bacillati</taxon>
        <taxon>Actinomycetota</taxon>
        <taxon>Actinomycetes</taxon>
        <taxon>Pseudonocardiales</taxon>
        <taxon>Pseudonocardiaceae</taxon>
        <taxon>Lentzea</taxon>
    </lineage>
</organism>
<comment type="caution">
    <text evidence="1">The sequence shown here is derived from an EMBL/GenBank/DDBJ whole genome shotgun (WGS) entry which is preliminary data.</text>
</comment>
<evidence type="ECO:0008006" key="3">
    <source>
        <dbReference type="Google" id="ProtNLM"/>
    </source>
</evidence>